<evidence type="ECO:0000313" key="2">
    <source>
        <dbReference type="EMBL" id="MFD2681122.1"/>
    </source>
</evidence>
<name>A0ABW5RRM1_9BACI</name>
<sequence length="266" mass="30583">MRLCCVIVFLSFFIVNSSYGATPQIDLNLQEDEFAISFLPLKEGEVAILHLPSGGQYLINTGPVSMMDKLYFYLNHFQYTNIKGILITEESEYYPESIKKIQDDFPVEQVYIGSKLVKAQKGKLPPNAFSWDKNKVLTISPNLSLHLLQEGSEKGEGLNFTITFFKQRFLWLSSHSKSTESLLMKRILKDICIMKIPVESKTETISDKLLKHIDPQTAILYRSKEKMLNGELLESINETWIDLYLTGQHGLISIKFNQTYYEVITY</sequence>
<evidence type="ECO:0000256" key="1">
    <source>
        <dbReference type="SAM" id="SignalP"/>
    </source>
</evidence>
<keyword evidence="1" id="KW-0732">Signal</keyword>
<proteinExistence type="predicted"/>
<dbReference type="Proteomes" id="UP001597506">
    <property type="component" value="Unassembled WGS sequence"/>
</dbReference>
<feature type="chain" id="PRO_5046755188" description="Hydrolase" evidence="1">
    <location>
        <begin position="21"/>
        <end position="266"/>
    </location>
</feature>
<evidence type="ECO:0000313" key="3">
    <source>
        <dbReference type="Proteomes" id="UP001597506"/>
    </source>
</evidence>
<protein>
    <recommendedName>
        <fullName evidence="4">Hydrolase</fullName>
    </recommendedName>
</protein>
<gene>
    <name evidence="2" type="ORF">ACFSUL_10230</name>
</gene>
<evidence type="ECO:0008006" key="4">
    <source>
        <dbReference type="Google" id="ProtNLM"/>
    </source>
</evidence>
<dbReference type="RefSeq" id="WP_377935057.1">
    <property type="nucleotide sequence ID" value="NZ_JBHUMF010000025.1"/>
</dbReference>
<comment type="caution">
    <text evidence="2">The sequence shown here is derived from an EMBL/GenBank/DDBJ whole genome shotgun (WGS) entry which is preliminary data.</text>
</comment>
<accession>A0ABW5RRM1</accession>
<organism evidence="2 3">
    <name type="scientific">Bacillus seohaeanensis</name>
    <dbReference type="NCBI Taxonomy" id="284580"/>
    <lineage>
        <taxon>Bacteria</taxon>
        <taxon>Bacillati</taxon>
        <taxon>Bacillota</taxon>
        <taxon>Bacilli</taxon>
        <taxon>Bacillales</taxon>
        <taxon>Bacillaceae</taxon>
        <taxon>Bacillus</taxon>
    </lineage>
</organism>
<keyword evidence="3" id="KW-1185">Reference proteome</keyword>
<reference evidence="3" key="1">
    <citation type="journal article" date="2019" name="Int. J. Syst. Evol. Microbiol.">
        <title>The Global Catalogue of Microorganisms (GCM) 10K type strain sequencing project: providing services to taxonomists for standard genome sequencing and annotation.</title>
        <authorList>
            <consortium name="The Broad Institute Genomics Platform"/>
            <consortium name="The Broad Institute Genome Sequencing Center for Infectious Disease"/>
            <person name="Wu L."/>
            <person name="Ma J."/>
        </authorList>
    </citation>
    <scope>NUCLEOTIDE SEQUENCE [LARGE SCALE GENOMIC DNA]</scope>
    <source>
        <strain evidence="3">KCTC 3913</strain>
    </source>
</reference>
<dbReference type="EMBL" id="JBHUMF010000025">
    <property type="protein sequence ID" value="MFD2681122.1"/>
    <property type="molecule type" value="Genomic_DNA"/>
</dbReference>
<feature type="signal peptide" evidence="1">
    <location>
        <begin position="1"/>
        <end position="20"/>
    </location>
</feature>